<name>A0A238UAI8_9FLAO</name>
<protein>
    <recommendedName>
        <fullName evidence="3">Heat-shock protein Hsp90</fullName>
    </recommendedName>
</protein>
<dbReference type="Proteomes" id="UP000215214">
    <property type="component" value="Chromosome TJEJU"/>
</dbReference>
<dbReference type="KEGG" id="tje:TJEJU_2507"/>
<dbReference type="OrthoDB" id="282859at2"/>
<dbReference type="EMBL" id="LT899436">
    <property type="protein sequence ID" value="SNR16191.1"/>
    <property type="molecule type" value="Genomic_DNA"/>
</dbReference>
<dbReference type="AlphaFoldDB" id="A0A238UAI8"/>
<evidence type="ECO:0000313" key="2">
    <source>
        <dbReference type="Proteomes" id="UP000215214"/>
    </source>
</evidence>
<reference evidence="1 2" key="1">
    <citation type="submission" date="2017-07" db="EMBL/GenBank/DDBJ databases">
        <authorList>
            <person name="Sun Z.S."/>
            <person name="Albrecht U."/>
            <person name="Echele G."/>
            <person name="Lee C.C."/>
        </authorList>
    </citation>
    <scope>NUCLEOTIDE SEQUENCE [LARGE SCALE GENOMIC DNA]</scope>
    <source>
        <strain evidence="2">type strain: KCTC 22618</strain>
    </source>
</reference>
<accession>A0A238UAI8</accession>
<evidence type="ECO:0008006" key="3">
    <source>
        <dbReference type="Google" id="ProtNLM"/>
    </source>
</evidence>
<sequence length="251" mass="28300">MKKIFITLFLIVSITVSSQEKKENFIRKIEDTHKKVDFLNKKYLSYDISIQFGGKDYMKGTIMQETGGGKIKIIKESGAVIIFDGTNVYGKGITTKAKAGARFDIFTWSYFLGLPYKLKDSGTVWSEFKKNTWGGNDLDTGKLAFESGTGDAPDDWYIIYKTKDHVLEGAAYIVSFGKGKEAAEKEPHAVKYNSYKTIEGIPFSTNWTFHLWTIEQGYTDQIGEVSLSNIKFLDNIDFKIPEGSEIINAPK</sequence>
<evidence type="ECO:0000313" key="1">
    <source>
        <dbReference type="EMBL" id="SNR16191.1"/>
    </source>
</evidence>
<gene>
    <name evidence="1" type="ORF">TJEJU_2507</name>
</gene>
<organism evidence="1 2">
    <name type="scientific">Tenacibaculum jejuense</name>
    <dbReference type="NCBI Taxonomy" id="584609"/>
    <lineage>
        <taxon>Bacteria</taxon>
        <taxon>Pseudomonadati</taxon>
        <taxon>Bacteroidota</taxon>
        <taxon>Flavobacteriia</taxon>
        <taxon>Flavobacteriales</taxon>
        <taxon>Flavobacteriaceae</taxon>
        <taxon>Tenacibaculum</taxon>
    </lineage>
</organism>
<proteinExistence type="predicted"/>
<dbReference type="RefSeq" id="WP_095072554.1">
    <property type="nucleotide sequence ID" value="NZ_LT899436.1"/>
</dbReference>
<keyword evidence="2" id="KW-1185">Reference proteome</keyword>